<reference evidence="6" key="1">
    <citation type="submission" date="2006-06" db="EMBL/GenBank/DDBJ databases">
        <title>Complete sequence of Plasmid 1 of Chelativorans sp. BNC1.</title>
        <authorList>
            <consortium name="US DOE Joint Genome Institute"/>
            <person name="Copeland A."/>
            <person name="Lucas S."/>
            <person name="Lapidus A."/>
            <person name="Barry K."/>
            <person name="Detter J.C."/>
            <person name="Glavina del Rio T."/>
            <person name="Hammon N."/>
            <person name="Israni S."/>
            <person name="Dalin E."/>
            <person name="Tice H."/>
            <person name="Pitluck S."/>
            <person name="Chertkov O."/>
            <person name="Brettin T."/>
            <person name="Bruce D."/>
            <person name="Han C."/>
            <person name="Tapia R."/>
            <person name="Gilna P."/>
            <person name="Schmutz J."/>
            <person name="Larimer F."/>
            <person name="Land M."/>
            <person name="Hauser L."/>
            <person name="Kyrpides N."/>
            <person name="Mikhailova N."/>
            <person name="Richardson P."/>
        </authorList>
    </citation>
    <scope>NUCLEOTIDE SEQUENCE</scope>
    <source>
        <strain evidence="6">BNC1</strain>
        <plasmid evidence="6">1</plasmid>
    </source>
</reference>
<evidence type="ECO:0000259" key="5">
    <source>
        <dbReference type="PROSITE" id="PS50931"/>
    </source>
</evidence>
<dbReference type="HOGENOM" id="CLU_039613_1_4_5"/>
<dbReference type="AlphaFoldDB" id="Q11NC7"/>
<dbReference type="GO" id="GO:0003700">
    <property type="term" value="F:DNA-binding transcription factor activity"/>
    <property type="evidence" value="ECO:0007669"/>
    <property type="project" value="InterPro"/>
</dbReference>
<dbReference type="PRINTS" id="PR00039">
    <property type="entry name" value="HTHLYSR"/>
</dbReference>
<comment type="similarity">
    <text evidence="1">Belongs to the LysR transcriptional regulatory family.</text>
</comment>
<dbReference type="InterPro" id="IPR000847">
    <property type="entry name" value="LysR_HTH_N"/>
</dbReference>
<evidence type="ECO:0000256" key="2">
    <source>
        <dbReference type="ARBA" id="ARBA00023015"/>
    </source>
</evidence>
<accession>Q11NC7</accession>
<dbReference type="InterPro" id="IPR036388">
    <property type="entry name" value="WH-like_DNA-bd_sf"/>
</dbReference>
<dbReference type="EMBL" id="CP000389">
    <property type="protein sequence ID" value="ABG61241.1"/>
    <property type="molecule type" value="Genomic_DNA"/>
</dbReference>
<dbReference type="Pfam" id="PF03466">
    <property type="entry name" value="LysR_substrate"/>
    <property type="match status" value="1"/>
</dbReference>
<dbReference type="KEGG" id="mes:Meso_4271"/>
<dbReference type="PANTHER" id="PTHR30579">
    <property type="entry name" value="TRANSCRIPTIONAL REGULATOR"/>
    <property type="match status" value="1"/>
</dbReference>
<keyword evidence="4" id="KW-0804">Transcription</keyword>
<evidence type="ECO:0000256" key="1">
    <source>
        <dbReference type="ARBA" id="ARBA00009437"/>
    </source>
</evidence>
<keyword evidence="2" id="KW-0805">Transcription regulation</keyword>
<dbReference type="Gene3D" id="1.10.10.10">
    <property type="entry name" value="Winged helix-like DNA-binding domain superfamily/Winged helix DNA-binding domain"/>
    <property type="match status" value="1"/>
</dbReference>
<dbReference type="SUPFAM" id="SSF46785">
    <property type="entry name" value="Winged helix' DNA-binding domain"/>
    <property type="match status" value="1"/>
</dbReference>
<sequence length="303" mass="33274">MKIIYDRIVVPNIPTDLMRSFVSAIDGGSFTRAAEMVGRTQSAVSLQIKRLEEVVGTQLFQRDAHSLQLTGQGRTFAQYARRMLALNDEVLALMQSPAVSGRVRLGAPSEYTASMLPHLLGRFAQAHPNVMLEVTSDLSENLLTRQQNGEFDLVVALHDNQRAGSGKLIHTEPLVWFTSADHFGHMRSPLPLVLAPPPCIYRKLMLYQLNREAKLCRISYLSSSYTAAIAAVRAGLGVTAMVQSTLPGDVRLLGSPDGLNSLGHLEVRLHRLLAVESAEAIHCLETYIAEHLSQAERPGDRTG</sequence>
<keyword evidence="6" id="KW-0614">Plasmid</keyword>
<evidence type="ECO:0000256" key="3">
    <source>
        <dbReference type="ARBA" id="ARBA00023125"/>
    </source>
</evidence>
<dbReference type="SUPFAM" id="SSF53850">
    <property type="entry name" value="Periplasmic binding protein-like II"/>
    <property type="match status" value="1"/>
</dbReference>
<gene>
    <name evidence="6" type="ordered locus">Meso_4271</name>
</gene>
<dbReference type="Gene3D" id="3.40.190.10">
    <property type="entry name" value="Periplasmic binding protein-like II"/>
    <property type="match status" value="2"/>
</dbReference>
<dbReference type="Pfam" id="PF00126">
    <property type="entry name" value="HTH_1"/>
    <property type="match status" value="1"/>
</dbReference>
<proteinExistence type="inferred from homology"/>
<name>Q11NC7_CHESB</name>
<dbReference type="GO" id="GO:0003677">
    <property type="term" value="F:DNA binding"/>
    <property type="evidence" value="ECO:0007669"/>
    <property type="project" value="UniProtKB-KW"/>
</dbReference>
<dbReference type="PROSITE" id="PS50931">
    <property type="entry name" value="HTH_LYSR"/>
    <property type="match status" value="1"/>
</dbReference>
<evidence type="ECO:0000313" key="6">
    <source>
        <dbReference type="EMBL" id="ABG61241.1"/>
    </source>
</evidence>
<dbReference type="InterPro" id="IPR005119">
    <property type="entry name" value="LysR_subst-bd"/>
</dbReference>
<geneLocation type="plasmid" evidence="6">
    <name>1</name>
</geneLocation>
<dbReference type="InterPro" id="IPR036390">
    <property type="entry name" value="WH_DNA-bd_sf"/>
</dbReference>
<organism evidence="6">
    <name type="scientific">Chelativorans sp. (strain BNC1)</name>
    <dbReference type="NCBI Taxonomy" id="266779"/>
    <lineage>
        <taxon>Bacteria</taxon>
        <taxon>Pseudomonadati</taxon>
        <taxon>Pseudomonadota</taxon>
        <taxon>Alphaproteobacteria</taxon>
        <taxon>Hyphomicrobiales</taxon>
        <taxon>Phyllobacteriaceae</taxon>
        <taxon>Chelativorans</taxon>
    </lineage>
</organism>
<feature type="domain" description="HTH lysR-type" evidence="5">
    <location>
        <begin position="13"/>
        <end position="70"/>
    </location>
</feature>
<dbReference type="FunFam" id="1.10.10.10:FF:000001">
    <property type="entry name" value="LysR family transcriptional regulator"/>
    <property type="match status" value="1"/>
</dbReference>
<dbReference type="PANTHER" id="PTHR30579:SF7">
    <property type="entry name" value="HTH-TYPE TRANSCRIPTIONAL REGULATOR LRHA-RELATED"/>
    <property type="match status" value="1"/>
</dbReference>
<protein>
    <submittedName>
        <fullName evidence="6">Transcriptional regulator, LysR family</fullName>
    </submittedName>
</protein>
<keyword evidence="3" id="KW-0238">DNA-binding</keyword>
<evidence type="ECO:0000256" key="4">
    <source>
        <dbReference type="ARBA" id="ARBA00023163"/>
    </source>
</evidence>
<dbReference type="InterPro" id="IPR050176">
    <property type="entry name" value="LTTR"/>
</dbReference>